<keyword evidence="8" id="KW-0807">Transducer</keyword>
<dbReference type="RefSeq" id="XP_026544605.1">
    <property type="nucleotide sequence ID" value="XM_026688820.1"/>
</dbReference>
<comment type="similarity">
    <text evidence="9">Belongs to the G-protein coupled receptor 1 family. Mas subfamily.</text>
</comment>
<dbReference type="FunFam" id="1.20.1070.10:FF:000193">
    <property type="entry name" value="Mas-related G-protein coupled receptor member E"/>
    <property type="match status" value="1"/>
</dbReference>
<dbReference type="InterPro" id="IPR017452">
    <property type="entry name" value="GPCR_Rhodpsn_7TM"/>
</dbReference>
<keyword evidence="4 10" id="KW-1133">Transmembrane helix</keyword>
<protein>
    <submittedName>
        <fullName evidence="13">Mas-related G-protein coupled receptor member H-like</fullName>
    </submittedName>
</protein>
<evidence type="ECO:0000256" key="1">
    <source>
        <dbReference type="ARBA" id="ARBA00004651"/>
    </source>
</evidence>
<dbReference type="GO" id="GO:0004930">
    <property type="term" value="F:G protein-coupled receptor activity"/>
    <property type="evidence" value="ECO:0007669"/>
    <property type="project" value="UniProtKB-KW"/>
</dbReference>
<keyword evidence="3 10" id="KW-0812">Transmembrane</keyword>
<evidence type="ECO:0000259" key="11">
    <source>
        <dbReference type="PROSITE" id="PS50262"/>
    </source>
</evidence>
<evidence type="ECO:0000256" key="5">
    <source>
        <dbReference type="ARBA" id="ARBA00023040"/>
    </source>
</evidence>
<evidence type="ECO:0000256" key="10">
    <source>
        <dbReference type="SAM" id="Phobius"/>
    </source>
</evidence>
<dbReference type="Pfam" id="PF00001">
    <property type="entry name" value="7tm_1"/>
    <property type="match status" value="1"/>
</dbReference>
<proteinExistence type="inferred from homology"/>
<evidence type="ECO:0000313" key="12">
    <source>
        <dbReference type="Proteomes" id="UP000504612"/>
    </source>
</evidence>
<feature type="transmembrane region" description="Helical" evidence="10">
    <location>
        <begin position="218"/>
        <end position="240"/>
    </location>
</feature>
<dbReference type="Gene3D" id="1.20.1070.10">
    <property type="entry name" value="Rhodopsin 7-helix transmembrane proteins"/>
    <property type="match status" value="1"/>
</dbReference>
<feature type="domain" description="G-protein coupled receptors family 1 profile" evidence="11">
    <location>
        <begin position="44"/>
        <end position="276"/>
    </location>
</feature>
<dbReference type="KEGG" id="nss:113426451"/>
<dbReference type="PRINTS" id="PR00237">
    <property type="entry name" value="GPCRRHODOPSN"/>
</dbReference>
<dbReference type="Proteomes" id="UP000504612">
    <property type="component" value="Unplaced"/>
</dbReference>
<dbReference type="AlphaFoldDB" id="A0A6J1VNM6"/>
<dbReference type="PRINTS" id="PR02108">
    <property type="entry name" value="MRGPCRFAMILY"/>
</dbReference>
<dbReference type="PANTHER" id="PTHR11334:SF69">
    <property type="entry name" value="G-PROTEIN COUPLED RECEPTORS FAMILY 1 PROFILE DOMAIN-CONTAINING PROTEIN"/>
    <property type="match status" value="1"/>
</dbReference>
<keyword evidence="12" id="KW-1185">Reference proteome</keyword>
<evidence type="ECO:0000256" key="6">
    <source>
        <dbReference type="ARBA" id="ARBA00023136"/>
    </source>
</evidence>
<feature type="transmembrane region" description="Helical" evidence="10">
    <location>
        <begin position="182"/>
        <end position="206"/>
    </location>
</feature>
<reference evidence="13" key="1">
    <citation type="submission" date="2025-08" db="UniProtKB">
        <authorList>
            <consortium name="RefSeq"/>
        </authorList>
    </citation>
    <scope>IDENTIFICATION</scope>
</reference>
<evidence type="ECO:0000256" key="9">
    <source>
        <dbReference type="ARBA" id="ARBA00061394"/>
    </source>
</evidence>
<dbReference type="PANTHER" id="PTHR11334">
    <property type="entry name" value="MAS-RELATED G-PROTEIN COUPLED RECEPTOR"/>
    <property type="match status" value="1"/>
</dbReference>
<keyword evidence="7" id="KW-0675">Receptor</keyword>
<dbReference type="SUPFAM" id="SSF81321">
    <property type="entry name" value="Family A G protein-coupled receptor-like"/>
    <property type="match status" value="1"/>
</dbReference>
<keyword evidence="5" id="KW-0297">G-protein coupled receptor</keyword>
<dbReference type="InterPro" id="IPR026234">
    <property type="entry name" value="MRGPCRFAMILY"/>
</dbReference>
<sequence length="307" mass="35729">MNVTQDYLDYNTTNIFDKNQTMSDYPKIIMSSFVFIICCMGVPLNGIVIWLLGIQIKRNPFTVLILNLAIADFGFLIFMMIIIIMLMIINCTQNFKYFIQPGIPLKIFITLFSATYINGLFLLTAISIDRCVAVLFPIWHRCSRPKYLSSVVCVFLWIFSFFLIAICNIIQYLFLYNEICNFHLVVSAVLCLPLITTSTVILFFKICLKSKQIKRGRLLVMILITLLCFLILTLPLYIYVFTTHFLNKRYLFDILELNFYLAPSASLNSCVNPVVYFLVGRKKRSWTRESIKVIFQRVFREDEAAEI</sequence>
<feature type="transmembrane region" description="Helical" evidence="10">
    <location>
        <begin position="147"/>
        <end position="176"/>
    </location>
</feature>
<gene>
    <name evidence="13" type="primary">LOC113426451</name>
</gene>
<feature type="transmembrane region" description="Helical" evidence="10">
    <location>
        <begin position="64"/>
        <end position="87"/>
    </location>
</feature>
<evidence type="ECO:0000256" key="7">
    <source>
        <dbReference type="ARBA" id="ARBA00023170"/>
    </source>
</evidence>
<evidence type="ECO:0000256" key="8">
    <source>
        <dbReference type="ARBA" id="ARBA00023224"/>
    </source>
</evidence>
<evidence type="ECO:0000256" key="4">
    <source>
        <dbReference type="ARBA" id="ARBA00022989"/>
    </source>
</evidence>
<accession>A0A6J1VNM6</accession>
<evidence type="ECO:0000256" key="3">
    <source>
        <dbReference type="ARBA" id="ARBA00022692"/>
    </source>
</evidence>
<dbReference type="PROSITE" id="PS50262">
    <property type="entry name" value="G_PROTEIN_RECEP_F1_2"/>
    <property type="match status" value="1"/>
</dbReference>
<dbReference type="InterPro" id="IPR000276">
    <property type="entry name" value="GPCR_Rhodpsn"/>
</dbReference>
<feature type="transmembrane region" description="Helical" evidence="10">
    <location>
        <begin position="28"/>
        <end position="52"/>
    </location>
</feature>
<dbReference type="GeneID" id="113426451"/>
<evidence type="ECO:0000313" key="13">
    <source>
        <dbReference type="RefSeq" id="XP_026544605.1"/>
    </source>
</evidence>
<feature type="transmembrane region" description="Helical" evidence="10">
    <location>
        <begin position="260"/>
        <end position="279"/>
    </location>
</feature>
<organism evidence="12 13">
    <name type="scientific">Notechis scutatus</name>
    <name type="common">mainland tiger snake</name>
    <dbReference type="NCBI Taxonomy" id="8663"/>
    <lineage>
        <taxon>Eukaryota</taxon>
        <taxon>Metazoa</taxon>
        <taxon>Chordata</taxon>
        <taxon>Craniata</taxon>
        <taxon>Vertebrata</taxon>
        <taxon>Euteleostomi</taxon>
        <taxon>Lepidosauria</taxon>
        <taxon>Squamata</taxon>
        <taxon>Bifurcata</taxon>
        <taxon>Unidentata</taxon>
        <taxon>Episquamata</taxon>
        <taxon>Toxicofera</taxon>
        <taxon>Serpentes</taxon>
        <taxon>Colubroidea</taxon>
        <taxon>Elapidae</taxon>
        <taxon>Hydrophiinae</taxon>
        <taxon>Notechis</taxon>
    </lineage>
</organism>
<comment type="subcellular location">
    <subcellularLocation>
        <location evidence="1">Cell membrane</location>
        <topology evidence="1">Multi-pass membrane protein</topology>
    </subcellularLocation>
</comment>
<keyword evidence="2" id="KW-1003">Cell membrane</keyword>
<name>A0A6J1VNM6_9SAUR</name>
<feature type="transmembrane region" description="Helical" evidence="10">
    <location>
        <begin position="107"/>
        <end position="126"/>
    </location>
</feature>
<keyword evidence="6 10" id="KW-0472">Membrane</keyword>
<evidence type="ECO:0000256" key="2">
    <source>
        <dbReference type="ARBA" id="ARBA00022475"/>
    </source>
</evidence>
<dbReference type="GO" id="GO:0005886">
    <property type="term" value="C:plasma membrane"/>
    <property type="evidence" value="ECO:0007669"/>
    <property type="project" value="UniProtKB-SubCell"/>
</dbReference>